<organism evidence="1 2">
    <name type="scientific">Actinomadura luzonensis</name>
    <dbReference type="NCBI Taxonomy" id="2805427"/>
    <lineage>
        <taxon>Bacteria</taxon>
        <taxon>Bacillati</taxon>
        <taxon>Actinomycetota</taxon>
        <taxon>Actinomycetes</taxon>
        <taxon>Streptosporangiales</taxon>
        <taxon>Thermomonosporaceae</taxon>
        <taxon>Actinomadura</taxon>
    </lineage>
</organism>
<keyword evidence="2" id="KW-1185">Reference proteome</keyword>
<dbReference type="RefSeq" id="WP_242375202.1">
    <property type="nucleotide sequence ID" value="NZ_JAKRKC020000002.1"/>
</dbReference>
<comment type="caution">
    <text evidence="1">The sequence shown here is derived from an EMBL/GenBank/DDBJ whole genome shotgun (WGS) entry which is preliminary data.</text>
</comment>
<gene>
    <name evidence="1" type="ORF">MF672_038675</name>
</gene>
<reference evidence="1 2" key="1">
    <citation type="submission" date="2022-04" db="EMBL/GenBank/DDBJ databases">
        <title>Genome draft of Actinomadura sp. ATCC 31491.</title>
        <authorList>
            <person name="Shi X."/>
            <person name="Du Y."/>
        </authorList>
    </citation>
    <scope>NUCLEOTIDE SEQUENCE [LARGE SCALE GENOMIC DNA]</scope>
    <source>
        <strain evidence="1 2">ATCC 31491</strain>
    </source>
</reference>
<evidence type="ECO:0000313" key="1">
    <source>
        <dbReference type="EMBL" id="MCK2219679.1"/>
    </source>
</evidence>
<evidence type="ECO:0000313" key="2">
    <source>
        <dbReference type="Proteomes" id="UP001317259"/>
    </source>
</evidence>
<dbReference type="EMBL" id="JAKRKC020000002">
    <property type="protein sequence ID" value="MCK2219679.1"/>
    <property type="molecule type" value="Genomic_DNA"/>
</dbReference>
<name>A0ABT0G4Z5_9ACTN</name>
<protein>
    <submittedName>
        <fullName evidence="1">Uncharacterized protein</fullName>
    </submittedName>
</protein>
<dbReference type="Proteomes" id="UP001317259">
    <property type="component" value="Unassembled WGS sequence"/>
</dbReference>
<accession>A0ABT0G4Z5</accession>
<proteinExistence type="predicted"/>
<sequence>MIGSDVYILLNAADHNVRRFMAQAAALQDWTDRQLSVLRNTYPTWGIELARDGAGYVWWTARLRQLVTVEMVAAGIRQYVYAADAIALAATLAEQTSLVSWWQARSGHL</sequence>